<gene>
    <name evidence="1" type="ORF">SSE37_09813</name>
</gene>
<comment type="caution">
    <text evidence="1">The sequence shown here is derived from an EMBL/GenBank/DDBJ whole genome shotgun (WGS) entry which is preliminary data.</text>
</comment>
<dbReference type="OrthoDB" id="7281435at2"/>
<protein>
    <submittedName>
        <fullName evidence="1">Uncharacterized protein</fullName>
    </submittedName>
</protein>
<evidence type="ECO:0000313" key="2">
    <source>
        <dbReference type="Proteomes" id="UP000005713"/>
    </source>
</evidence>
<organism evidence="1 2">
    <name type="scientific">Sagittula stellata (strain ATCC 700073 / DSM 11524 / E-37)</name>
    <dbReference type="NCBI Taxonomy" id="388399"/>
    <lineage>
        <taxon>Bacteria</taxon>
        <taxon>Pseudomonadati</taxon>
        <taxon>Pseudomonadota</taxon>
        <taxon>Alphaproteobacteria</taxon>
        <taxon>Rhodobacterales</taxon>
        <taxon>Roseobacteraceae</taxon>
        <taxon>Sagittula</taxon>
    </lineage>
</organism>
<sequence>MLSQDAYSAALGAMLEGNYRYVSIDGETTQFEWERKETSLWLKPFLDQIALPTNDPRSIAQVIGSRLLELWDDADDGVRCVAYC</sequence>
<keyword evidence="2" id="KW-1185">Reference proteome</keyword>
<dbReference type="Proteomes" id="UP000005713">
    <property type="component" value="Unassembled WGS sequence"/>
</dbReference>
<reference evidence="1 2" key="1">
    <citation type="submission" date="2006-06" db="EMBL/GenBank/DDBJ databases">
        <authorList>
            <person name="Moran M.A."/>
            <person name="Ferriera S."/>
            <person name="Johnson J."/>
            <person name="Kravitz S."/>
            <person name="Beeson K."/>
            <person name="Sutton G."/>
            <person name="Rogers Y.-H."/>
            <person name="Friedman R."/>
            <person name="Frazier M."/>
            <person name="Venter J.C."/>
        </authorList>
    </citation>
    <scope>NUCLEOTIDE SEQUENCE [LARGE SCALE GENOMIC DNA]</scope>
    <source>
        <strain evidence="1 2">E-37</strain>
    </source>
</reference>
<evidence type="ECO:0000313" key="1">
    <source>
        <dbReference type="EMBL" id="EBA06542.1"/>
    </source>
</evidence>
<dbReference type="EMBL" id="AAYA01000014">
    <property type="protein sequence ID" value="EBA06542.1"/>
    <property type="molecule type" value="Genomic_DNA"/>
</dbReference>
<dbReference type="AlphaFoldDB" id="A3K863"/>
<dbReference type="RefSeq" id="WP_005862102.1">
    <property type="nucleotide sequence ID" value="NZ_AAYA01000014.1"/>
</dbReference>
<proteinExistence type="predicted"/>
<accession>A3K863</accession>
<name>A3K863_SAGS3</name>